<dbReference type="KEGG" id="cyc:PCC7424_1405"/>
<sequence>MIRPSYLTSLGLIVVVISPTLMGFSSLSNSTLKPLHPAQISLNFPPTGNRGAPKSTAGGGTRSDDYECMALKEGDIPLVALMPNRENIGKTATSTPTLYWYVPETKATDGELVVLDDQGNEVYYTNFALSQQSGIVKLTIPPGANLQPGKTYSWSFMVICDSNYRNRDKFVEGKIEYIAVNDELKNQLKKGSDLEKAQLYAQQSIWYETLDLIAKNRPQNTAEWQQLLQSVGLGSLTEKPLIECCQPKQ</sequence>
<organism evidence="2 3">
    <name type="scientific">Gloeothece citriformis (strain PCC 7424)</name>
    <name type="common">Cyanothece sp. (strain PCC 7424)</name>
    <dbReference type="NCBI Taxonomy" id="65393"/>
    <lineage>
        <taxon>Bacteria</taxon>
        <taxon>Bacillati</taxon>
        <taxon>Cyanobacteriota</taxon>
        <taxon>Cyanophyceae</taxon>
        <taxon>Oscillatoriophycideae</taxon>
        <taxon>Chroococcales</taxon>
        <taxon>Aphanothecaceae</taxon>
        <taxon>Gloeothece</taxon>
        <taxon>Gloeothece citriformis</taxon>
    </lineage>
</organism>
<dbReference type="AlphaFoldDB" id="B7K889"/>
<dbReference type="HOGENOM" id="CLU_061545_2_0_3"/>
<name>B7K889_GLOC7</name>
<evidence type="ECO:0000313" key="3">
    <source>
        <dbReference type="Proteomes" id="UP000002384"/>
    </source>
</evidence>
<dbReference type="RefSeq" id="WP_012598795.1">
    <property type="nucleotide sequence ID" value="NC_011729.1"/>
</dbReference>
<proteinExistence type="predicted"/>
<dbReference type="OrthoDB" id="536034at2"/>
<evidence type="ECO:0000313" key="2">
    <source>
        <dbReference type="EMBL" id="ACK69849.1"/>
    </source>
</evidence>
<dbReference type="EMBL" id="CP001291">
    <property type="protein sequence ID" value="ACK69849.1"/>
    <property type="molecule type" value="Genomic_DNA"/>
</dbReference>
<accession>B7K889</accession>
<protein>
    <recommendedName>
        <fullName evidence="4">DUF928 domain-containing protein</fullName>
    </recommendedName>
</protein>
<evidence type="ECO:0008006" key="4">
    <source>
        <dbReference type="Google" id="ProtNLM"/>
    </source>
</evidence>
<reference evidence="3" key="1">
    <citation type="journal article" date="2011" name="MBio">
        <title>Novel metabolic attributes of the genus Cyanothece, comprising a group of unicellular nitrogen-fixing Cyanobacteria.</title>
        <authorList>
            <person name="Bandyopadhyay A."/>
            <person name="Elvitigala T."/>
            <person name="Welsh E."/>
            <person name="Stockel J."/>
            <person name="Liberton M."/>
            <person name="Min H."/>
            <person name="Sherman L.A."/>
            <person name="Pakrasi H.B."/>
        </authorList>
    </citation>
    <scope>NUCLEOTIDE SEQUENCE [LARGE SCALE GENOMIC DNA]</scope>
    <source>
        <strain evidence="3">PCC 7424</strain>
    </source>
</reference>
<keyword evidence="3" id="KW-1185">Reference proteome</keyword>
<dbReference type="Proteomes" id="UP000002384">
    <property type="component" value="Chromosome"/>
</dbReference>
<dbReference type="STRING" id="65393.PCC7424_1405"/>
<feature type="region of interest" description="Disordered" evidence="1">
    <location>
        <begin position="42"/>
        <end position="63"/>
    </location>
</feature>
<dbReference type="eggNOG" id="COG3087">
    <property type="taxonomic scope" value="Bacteria"/>
</dbReference>
<gene>
    <name evidence="2" type="ordered locus">PCC7424_1405</name>
</gene>
<dbReference type="Pfam" id="PF06051">
    <property type="entry name" value="DUF928"/>
    <property type="match status" value="1"/>
</dbReference>
<dbReference type="InterPro" id="IPR010328">
    <property type="entry name" value="DUF928"/>
</dbReference>
<evidence type="ECO:0000256" key="1">
    <source>
        <dbReference type="SAM" id="MobiDB-lite"/>
    </source>
</evidence>